<evidence type="ECO:0000313" key="2">
    <source>
        <dbReference type="Proteomes" id="UP001321473"/>
    </source>
</evidence>
<protein>
    <submittedName>
        <fullName evidence="1">Uncharacterized protein</fullName>
    </submittedName>
</protein>
<name>A0AAQ4D9U7_AMBAM</name>
<dbReference type="Proteomes" id="UP001321473">
    <property type="component" value="Unassembled WGS sequence"/>
</dbReference>
<proteinExistence type="predicted"/>
<keyword evidence="2" id="KW-1185">Reference proteome</keyword>
<feature type="non-terminal residue" evidence="1">
    <location>
        <position position="1"/>
    </location>
</feature>
<accession>A0AAQ4D9U7</accession>
<sequence length="61" mass="6758">GLHASSALLKAPAEKPTTTFRQQCTIASHVLTELLLQPTVPPTSFLGRYHLDAIAWTTYHR</sequence>
<dbReference type="AlphaFoldDB" id="A0AAQ4D9U7"/>
<reference evidence="1 2" key="1">
    <citation type="journal article" date="2023" name="Arcadia Sci">
        <title>De novo assembly of a long-read Amblyomma americanum tick genome.</title>
        <authorList>
            <person name="Chou S."/>
            <person name="Poskanzer K.E."/>
            <person name="Rollins M."/>
            <person name="Thuy-Boun P.S."/>
        </authorList>
    </citation>
    <scope>NUCLEOTIDE SEQUENCE [LARGE SCALE GENOMIC DNA]</scope>
    <source>
        <strain evidence="1">F_SG_1</strain>
        <tissue evidence="1">Salivary glands</tissue>
    </source>
</reference>
<evidence type="ECO:0000313" key="1">
    <source>
        <dbReference type="EMBL" id="KAK8759237.1"/>
    </source>
</evidence>
<comment type="caution">
    <text evidence="1">The sequence shown here is derived from an EMBL/GenBank/DDBJ whole genome shotgun (WGS) entry which is preliminary data.</text>
</comment>
<gene>
    <name evidence="1" type="ORF">V5799_003132</name>
</gene>
<organism evidence="1 2">
    <name type="scientific">Amblyomma americanum</name>
    <name type="common">Lone star tick</name>
    <dbReference type="NCBI Taxonomy" id="6943"/>
    <lineage>
        <taxon>Eukaryota</taxon>
        <taxon>Metazoa</taxon>
        <taxon>Ecdysozoa</taxon>
        <taxon>Arthropoda</taxon>
        <taxon>Chelicerata</taxon>
        <taxon>Arachnida</taxon>
        <taxon>Acari</taxon>
        <taxon>Parasitiformes</taxon>
        <taxon>Ixodida</taxon>
        <taxon>Ixodoidea</taxon>
        <taxon>Ixodidae</taxon>
        <taxon>Amblyomminae</taxon>
        <taxon>Amblyomma</taxon>
    </lineage>
</organism>
<dbReference type="EMBL" id="JARKHS020033274">
    <property type="protein sequence ID" value="KAK8759237.1"/>
    <property type="molecule type" value="Genomic_DNA"/>
</dbReference>